<evidence type="ECO:0000256" key="7">
    <source>
        <dbReference type="ARBA" id="ARBA00022777"/>
    </source>
</evidence>
<evidence type="ECO:0000256" key="5">
    <source>
        <dbReference type="ARBA" id="ARBA00022727"/>
    </source>
</evidence>
<feature type="domain" description="Thymidylate kinase-like" evidence="13">
    <location>
        <begin position="9"/>
        <end position="197"/>
    </location>
</feature>
<dbReference type="GO" id="GO:0005524">
    <property type="term" value="F:ATP binding"/>
    <property type="evidence" value="ECO:0007669"/>
    <property type="project" value="UniProtKB-UniRule"/>
</dbReference>
<protein>
    <recommendedName>
        <fullName evidence="3 12">Thymidylate kinase</fullName>
        <ecNumber evidence="2 12">2.7.4.9</ecNumber>
    </recommendedName>
    <alternativeName>
        <fullName evidence="9 12">dTMP kinase</fullName>
    </alternativeName>
</protein>
<dbReference type="OrthoDB" id="9774907at2"/>
<dbReference type="InterPro" id="IPR027417">
    <property type="entry name" value="P-loop_NTPase"/>
</dbReference>
<dbReference type="GO" id="GO:0006233">
    <property type="term" value="P:dTDP biosynthetic process"/>
    <property type="evidence" value="ECO:0007669"/>
    <property type="project" value="InterPro"/>
</dbReference>
<evidence type="ECO:0000256" key="3">
    <source>
        <dbReference type="ARBA" id="ARBA00017144"/>
    </source>
</evidence>
<dbReference type="Proteomes" id="UP000195667">
    <property type="component" value="Unassembled WGS sequence"/>
</dbReference>
<dbReference type="InterPro" id="IPR018094">
    <property type="entry name" value="Thymidylate_kinase"/>
</dbReference>
<evidence type="ECO:0000259" key="13">
    <source>
        <dbReference type="Pfam" id="PF02223"/>
    </source>
</evidence>
<dbReference type="InterPro" id="IPR039430">
    <property type="entry name" value="Thymidylate_kin-like_dom"/>
</dbReference>
<dbReference type="PANTHER" id="PTHR10344">
    <property type="entry name" value="THYMIDYLATE KINASE"/>
    <property type="match status" value="1"/>
</dbReference>
<keyword evidence="5 12" id="KW-0545">Nucleotide biosynthesis</keyword>
<evidence type="ECO:0000256" key="12">
    <source>
        <dbReference type="HAMAP-Rule" id="MF_00165"/>
    </source>
</evidence>
<dbReference type="GO" id="GO:0005829">
    <property type="term" value="C:cytosol"/>
    <property type="evidence" value="ECO:0007669"/>
    <property type="project" value="TreeGrafter"/>
</dbReference>
<dbReference type="SUPFAM" id="SSF52540">
    <property type="entry name" value="P-loop containing nucleoside triphosphate hydrolases"/>
    <property type="match status" value="1"/>
</dbReference>
<keyword evidence="4 12" id="KW-0808">Transferase</keyword>
<evidence type="ECO:0000313" key="15">
    <source>
        <dbReference type="Proteomes" id="UP000195667"/>
    </source>
</evidence>
<dbReference type="EMBL" id="FUKI01000057">
    <property type="protein sequence ID" value="SJM90611.1"/>
    <property type="molecule type" value="Genomic_DNA"/>
</dbReference>
<name>A0A1R4H3I8_9GAMM</name>
<dbReference type="Gene3D" id="3.40.50.300">
    <property type="entry name" value="P-loop containing nucleotide triphosphate hydrolases"/>
    <property type="match status" value="1"/>
</dbReference>
<dbReference type="GO" id="GO:0006227">
    <property type="term" value="P:dUDP biosynthetic process"/>
    <property type="evidence" value="ECO:0007669"/>
    <property type="project" value="TreeGrafter"/>
</dbReference>
<dbReference type="AlphaFoldDB" id="A0A1R4H3I8"/>
<evidence type="ECO:0000256" key="9">
    <source>
        <dbReference type="ARBA" id="ARBA00029962"/>
    </source>
</evidence>
<sequence length="209" mass="23373">MPIGKFITFEGGEGLGKTTNICFVRDYLQQRGFKVVSTREPGGTELAEKIRQLLLNPDAESFSDHTELLLMFAGRAQHIKHVIQPALAQGCWVLCDRFTDATYAYQGGGRGISLDNIAWLENLVQGALRPDVTLLFDAPVEIGMARVTQRGAGIDRFEAEKMSFFERVRHTYLTRARQNPHRFKIINAQQTLPEVQQTLVALLDALIAA</sequence>
<accession>A0A1R4H3I8</accession>
<dbReference type="CDD" id="cd01672">
    <property type="entry name" value="TMPK"/>
    <property type="match status" value="1"/>
</dbReference>
<dbReference type="EC" id="2.7.4.9" evidence="2 12"/>
<dbReference type="GO" id="GO:0004798">
    <property type="term" value="F:dTMP kinase activity"/>
    <property type="evidence" value="ECO:0007669"/>
    <property type="project" value="UniProtKB-UniRule"/>
</dbReference>
<keyword evidence="15" id="KW-1185">Reference proteome</keyword>
<evidence type="ECO:0000256" key="11">
    <source>
        <dbReference type="ARBA" id="ARBA00057735"/>
    </source>
</evidence>
<dbReference type="Pfam" id="PF02223">
    <property type="entry name" value="Thymidylate_kin"/>
    <property type="match status" value="1"/>
</dbReference>
<dbReference type="PANTHER" id="PTHR10344:SF4">
    <property type="entry name" value="UMP-CMP KINASE 2, MITOCHONDRIAL"/>
    <property type="match status" value="1"/>
</dbReference>
<evidence type="ECO:0000256" key="6">
    <source>
        <dbReference type="ARBA" id="ARBA00022741"/>
    </source>
</evidence>
<comment type="similarity">
    <text evidence="1 12">Belongs to the thymidylate kinase family.</text>
</comment>
<dbReference type="NCBIfam" id="TIGR00041">
    <property type="entry name" value="DTMP_kinase"/>
    <property type="match status" value="1"/>
</dbReference>
<reference evidence="15" key="1">
    <citation type="submission" date="2017-02" db="EMBL/GenBank/DDBJ databases">
        <authorList>
            <person name="Daims H."/>
        </authorList>
    </citation>
    <scope>NUCLEOTIDE SEQUENCE [LARGE SCALE GENOMIC DNA]</scope>
</reference>
<evidence type="ECO:0000256" key="8">
    <source>
        <dbReference type="ARBA" id="ARBA00022840"/>
    </source>
</evidence>
<dbReference type="RefSeq" id="WP_087142611.1">
    <property type="nucleotide sequence ID" value="NZ_FUKI01000057.1"/>
</dbReference>
<evidence type="ECO:0000313" key="14">
    <source>
        <dbReference type="EMBL" id="SJM90611.1"/>
    </source>
</evidence>
<organism evidence="14 15">
    <name type="scientific">Crenothrix polyspora</name>
    <dbReference type="NCBI Taxonomy" id="360316"/>
    <lineage>
        <taxon>Bacteria</taxon>
        <taxon>Pseudomonadati</taxon>
        <taxon>Pseudomonadota</taxon>
        <taxon>Gammaproteobacteria</taxon>
        <taxon>Methylococcales</taxon>
        <taxon>Crenotrichaceae</taxon>
        <taxon>Crenothrix</taxon>
    </lineage>
</organism>
<keyword evidence="6 12" id="KW-0547">Nucleotide-binding</keyword>
<dbReference type="GO" id="GO:0006235">
    <property type="term" value="P:dTTP biosynthetic process"/>
    <property type="evidence" value="ECO:0007669"/>
    <property type="project" value="UniProtKB-UniRule"/>
</dbReference>
<proteinExistence type="inferred from homology"/>
<evidence type="ECO:0000256" key="10">
    <source>
        <dbReference type="ARBA" id="ARBA00048743"/>
    </source>
</evidence>
<dbReference type="FunFam" id="3.40.50.300:FF:000225">
    <property type="entry name" value="Thymidylate kinase"/>
    <property type="match status" value="1"/>
</dbReference>
<comment type="function">
    <text evidence="11 12">Phosphorylation of dTMP to form dTDP in both de novo and salvage pathways of dTTP synthesis.</text>
</comment>
<evidence type="ECO:0000256" key="2">
    <source>
        <dbReference type="ARBA" id="ARBA00012980"/>
    </source>
</evidence>
<comment type="catalytic activity">
    <reaction evidence="10 12">
        <text>dTMP + ATP = dTDP + ADP</text>
        <dbReference type="Rhea" id="RHEA:13517"/>
        <dbReference type="ChEBI" id="CHEBI:30616"/>
        <dbReference type="ChEBI" id="CHEBI:58369"/>
        <dbReference type="ChEBI" id="CHEBI:63528"/>
        <dbReference type="ChEBI" id="CHEBI:456216"/>
        <dbReference type="EC" id="2.7.4.9"/>
    </reaction>
</comment>
<keyword evidence="8 12" id="KW-0067">ATP-binding</keyword>
<feature type="binding site" evidence="12">
    <location>
        <begin position="11"/>
        <end position="18"/>
    </location>
    <ligand>
        <name>ATP</name>
        <dbReference type="ChEBI" id="CHEBI:30616"/>
    </ligand>
</feature>
<keyword evidence="7 12" id="KW-0418">Kinase</keyword>
<dbReference type="HAMAP" id="MF_00165">
    <property type="entry name" value="Thymidylate_kinase"/>
    <property type="match status" value="1"/>
</dbReference>
<evidence type="ECO:0000256" key="1">
    <source>
        <dbReference type="ARBA" id="ARBA00009776"/>
    </source>
</evidence>
<evidence type="ECO:0000256" key="4">
    <source>
        <dbReference type="ARBA" id="ARBA00022679"/>
    </source>
</evidence>
<gene>
    <name evidence="12 14" type="primary">tmk</name>
    <name evidence="14" type="ORF">CRENPOLYSF1_150063</name>
</gene>